<feature type="region of interest" description="Disordered" evidence="1">
    <location>
        <begin position="411"/>
        <end position="558"/>
    </location>
</feature>
<feature type="region of interest" description="Disordered" evidence="1">
    <location>
        <begin position="1"/>
        <end position="57"/>
    </location>
</feature>
<dbReference type="PANTHER" id="PTHR32428:SF2">
    <property type="entry name" value="TARGET OF RAPAMYCIN COMPLEX 2 SUBUNIT BIT61-RELATED"/>
    <property type="match status" value="1"/>
</dbReference>
<feature type="region of interest" description="Disordered" evidence="1">
    <location>
        <begin position="72"/>
        <end position="115"/>
    </location>
</feature>
<evidence type="ECO:0000256" key="1">
    <source>
        <dbReference type="SAM" id="MobiDB-lite"/>
    </source>
</evidence>
<dbReference type="OrthoDB" id="2290221at2759"/>
<feature type="compositionally biased region" description="Polar residues" evidence="1">
    <location>
        <begin position="39"/>
        <end position="49"/>
    </location>
</feature>
<dbReference type="InterPro" id="IPR013745">
    <property type="entry name" value="Bit61/PRR5"/>
</dbReference>
<keyword evidence="3" id="KW-1185">Reference proteome</keyword>
<feature type="compositionally biased region" description="Low complexity" evidence="1">
    <location>
        <begin position="416"/>
        <end position="431"/>
    </location>
</feature>
<name>A0A165JP97_EXIGL</name>
<evidence type="ECO:0000313" key="3">
    <source>
        <dbReference type="Proteomes" id="UP000077266"/>
    </source>
</evidence>
<evidence type="ECO:0000313" key="2">
    <source>
        <dbReference type="EMBL" id="KZV95136.1"/>
    </source>
</evidence>
<organism evidence="2 3">
    <name type="scientific">Exidia glandulosa HHB12029</name>
    <dbReference type="NCBI Taxonomy" id="1314781"/>
    <lineage>
        <taxon>Eukaryota</taxon>
        <taxon>Fungi</taxon>
        <taxon>Dikarya</taxon>
        <taxon>Basidiomycota</taxon>
        <taxon>Agaricomycotina</taxon>
        <taxon>Agaricomycetes</taxon>
        <taxon>Auriculariales</taxon>
        <taxon>Exidiaceae</taxon>
        <taxon>Exidia</taxon>
    </lineage>
</organism>
<reference evidence="2 3" key="1">
    <citation type="journal article" date="2016" name="Mol. Biol. Evol.">
        <title>Comparative Genomics of Early-Diverging Mushroom-Forming Fungi Provides Insights into the Origins of Lignocellulose Decay Capabilities.</title>
        <authorList>
            <person name="Nagy L.G."/>
            <person name="Riley R."/>
            <person name="Tritt A."/>
            <person name="Adam C."/>
            <person name="Daum C."/>
            <person name="Floudas D."/>
            <person name="Sun H."/>
            <person name="Yadav J.S."/>
            <person name="Pangilinan J."/>
            <person name="Larsson K.H."/>
            <person name="Matsuura K."/>
            <person name="Barry K."/>
            <person name="Labutti K."/>
            <person name="Kuo R."/>
            <person name="Ohm R.A."/>
            <person name="Bhattacharya S.S."/>
            <person name="Shirouzu T."/>
            <person name="Yoshinaga Y."/>
            <person name="Martin F.M."/>
            <person name="Grigoriev I.V."/>
            <person name="Hibbett D.S."/>
        </authorList>
    </citation>
    <scope>NUCLEOTIDE SEQUENCE [LARGE SCALE GENOMIC DNA]</scope>
    <source>
        <strain evidence="2 3">HHB12029</strain>
    </source>
</reference>
<dbReference type="GO" id="GO:0038203">
    <property type="term" value="P:TORC2 signaling"/>
    <property type="evidence" value="ECO:0007669"/>
    <property type="project" value="TreeGrafter"/>
</dbReference>
<dbReference type="Proteomes" id="UP000077266">
    <property type="component" value="Unassembled WGS sequence"/>
</dbReference>
<feature type="compositionally biased region" description="Acidic residues" evidence="1">
    <location>
        <begin position="538"/>
        <end position="550"/>
    </location>
</feature>
<sequence>MATTRALHDERSTSPLPPDLNRKRASSDSTRVAVPNGSPAHNQQSQSTFAKRMHDKRPTPVTAVHLAALQPRAHSRQDSNNMHGPASHSVLSIPPSSGSRAQLSPSKASHSNRTYDSKLISREMHRLGQMAHAPNTAAQSMSASASASALSLPSSQSTVVASVVSLSDRDSWGALHIHVLPLFNGDTLSRPIEELNALVKLHVNDVVVKRPSRAIATLENDLKDLVSNGMLTLNSKLANIDDEKLLPRIIELWEFFWNSILTYVEAVFLPFQTEPILLSLGKAPKQRTSSPSRKEGLNGSSLALPGAGARIDVRELCLRAFRDSIIFPIYPRLATRLTAYAKDPFADMLPEYNRPRLQQMLLVLLSTANHSLGAGVQPEPQEAAISHLLRLVRAPPASASASANAYYQHAQGQTLPQSNGSSPSSSTLAPPTNHGLSRHPSFLSATAVRERRGRAPSIDAPEYNSEDEYDEEDGAPTPRNVPPGFPHTHHHVHGQRGLSFLKGIKSPDLDRPPQPFGLGLSVGGPGHTSGRPSIDSLEMNEEDEDTEEERDGLRPPHR</sequence>
<accession>A0A165JP97</accession>
<dbReference type="PANTHER" id="PTHR32428">
    <property type="entry name" value="TARGET OF RAPAMYCIN COMPLEX 2 SUBUNIT BIT61-RELATED"/>
    <property type="match status" value="1"/>
</dbReference>
<feature type="compositionally biased region" description="Basic and acidic residues" evidence="1">
    <location>
        <begin position="1"/>
        <end position="12"/>
    </location>
</feature>
<dbReference type="Pfam" id="PF08539">
    <property type="entry name" value="HbrB"/>
    <property type="match status" value="1"/>
</dbReference>
<proteinExistence type="predicted"/>
<protein>
    <submittedName>
        <fullName evidence="2">HbrB-domain-containing protein</fullName>
    </submittedName>
</protein>
<dbReference type="AlphaFoldDB" id="A0A165JP97"/>
<gene>
    <name evidence="2" type="ORF">EXIGLDRAFT_834515</name>
</gene>
<feature type="compositionally biased region" description="Polar residues" evidence="1">
    <location>
        <begin position="94"/>
        <end position="112"/>
    </location>
</feature>
<dbReference type="STRING" id="1314781.A0A165JP97"/>
<feature type="compositionally biased region" description="Acidic residues" evidence="1">
    <location>
        <begin position="464"/>
        <end position="474"/>
    </location>
</feature>
<dbReference type="GO" id="GO:0031932">
    <property type="term" value="C:TORC2 complex"/>
    <property type="evidence" value="ECO:0007669"/>
    <property type="project" value="TreeGrafter"/>
</dbReference>
<dbReference type="InParanoid" id="A0A165JP97"/>
<dbReference type="EMBL" id="KV425962">
    <property type="protein sequence ID" value="KZV95136.1"/>
    <property type="molecule type" value="Genomic_DNA"/>
</dbReference>